<feature type="compositionally biased region" description="Basic and acidic residues" evidence="1">
    <location>
        <begin position="919"/>
        <end position="928"/>
    </location>
</feature>
<feature type="compositionally biased region" description="Low complexity" evidence="1">
    <location>
        <begin position="1"/>
        <end position="16"/>
    </location>
</feature>
<organism evidence="3">
    <name type="scientific">Candidatus Nitricoxidivorans perseverans</name>
    <dbReference type="NCBI Taxonomy" id="2975601"/>
    <lineage>
        <taxon>Bacteria</taxon>
        <taxon>Pseudomonadati</taxon>
        <taxon>Pseudomonadota</taxon>
        <taxon>Betaproteobacteria</taxon>
        <taxon>Nitrosomonadales</taxon>
        <taxon>Sterolibacteriaceae</taxon>
        <taxon>Candidatus Nitricoxidivorans</taxon>
    </lineage>
</organism>
<dbReference type="EMBL" id="CP107246">
    <property type="protein sequence ID" value="WIM04795.1"/>
    <property type="molecule type" value="Genomic_DNA"/>
</dbReference>
<evidence type="ECO:0000313" key="3">
    <source>
        <dbReference type="EMBL" id="WIM04795.1"/>
    </source>
</evidence>
<reference evidence="3" key="1">
    <citation type="journal article" date="2023" name="Nat. Microbiol.">
        <title>Enrichment and characterization of a nitric oxide-reducing microbial community in a continuous bioreactor.</title>
        <authorList>
            <person name="Garrido-Amador P."/>
            <person name="Stortenbeker N."/>
            <person name="Wessels H.J.C.T."/>
            <person name="Speth D.R."/>
            <person name="Garcia-Heredia I."/>
            <person name="Kartal B."/>
        </authorList>
    </citation>
    <scope>NUCLEOTIDE SEQUENCE</scope>
    <source>
        <strain evidence="3">MAG1</strain>
    </source>
</reference>
<dbReference type="AlphaFoldDB" id="A0AA49FJM0"/>
<evidence type="ECO:0000256" key="1">
    <source>
        <dbReference type="SAM" id="MobiDB-lite"/>
    </source>
</evidence>
<feature type="region of interest" description="Disordered" evidence="1">
    <location>
        <begin position="290"/>
        <end position="322"/>
    </location>
</feature>
<feature type="region of interest" description="Disordered" evidence="1">
    <location>
        <begin position="1"/>
        <end position="24"/>
    </location>
</feature>
<protein>
    <submittedName>
        <fullName evidence="3">DUF4157 domain-containing protein</fullName>
    </submittedName>
</protein>
<feature type="region of interest" description="Disordered" evidence="1">
    <location>
        <begin position="38"/>
        <end position="78"/>
    </location>
</feature>
<name>A0AA49FJM0_9PROT</name>
<dbReference type="Proteomes" id="UP001234916">
    <property type="component" value="Chromosome"/>
</dbReference>
<dbReference type="Pfam" id="PF13699">
    <property type="entry name" value="eCIS_core"/>
    <property type="match status" value="1"/>
</dbReference>
<evidence type="ECO:0000259" key="2">
    <source>
        <dbReference type="Pfam" id="PF13699"/>
    </source>
</evidence>
<proteinExistence type="predicted"/>
<dbReference type="InterPro" id="IPR025295">
    <property type="entry name" value="eCIS_core_dom"/>
</dbReference>
<feature type="domain" description="eCIS core" evidence="2">
    <location>
        <begin position="335"/>
        <end position="412"/>
    </location>
</feature>
<accession>A0AA49FJM0</accession>
<dbReference type="KEGG" id="npv:OHM77_08785"/>
<feature type="compositionally biased region" description="Basic and acidic residues" evidence="1">
    <location>
        <begin position="67"/>
        <end position="78"/>
    </location>
</feature>
<feature type="region of interest" description="Disordered" evidence="1">
    <location>
        <begin position="916"/>
        <end position="946"/>
    </location>
</feature>
<sequence>MAERAYAARQEGAAARPWLQRKPTLRIGAPDDAYEREADRAADAVASGRGLPQAGLSLSRVPVTQVQREDKPKTEEEKLKEAAQKVGEAFLETEIGKKLKEKAEQDPLVKGAKEAGESFIGTLPGKVITGAAAAGAVAALAATHKELPAQIPEIPLDKIAPGLKVQITYEGPVDNPTKAMITFSYTEQISGEKKPAKPGADALAQDMARFRAGMRYMPGTPAARQQEAEEAAWRRAAFSGVGRLPFERIETFPALAPTSSALPLRFPTPSYGYKPKPFSLLDEELKLKPASESSAAQEQKKKEEGATVQRKAAGGSTRDGAPELVNDVLAESGRPLDAATRGLMEARFGRDFGNVRIHTDARAARSAGAVEALAYTSGTDIVFANGSYEPHSHEGKHLLAHELTHVVQQTGGIVKSAPVLQRATVAESAWRTFRDILFFVPSLFGAELTYSDDELIEYLNGITKENKIQGGYYSDDKARQVVRKWKAGKPEFKLQTRQKVLLILEMQDGIVTAGDRQNIMLLLTDLSTKNVPLGEVFGSGAANYNALSNDLRKAPYREQFAALFTPWLLNQFFAAGERPLAGRILRDLLAITEDELHFADLAELRTEIFKRMRTSQLMRESQSAQAFDYPENMKAGDCPDYDATNQMKNARVNAAARPYWSDVVLDSGLIYYFRLTPHGKQHGFEALTKLFTPQGPGRQKPEDPDPNICKKTLIHCDYLVNVIHYRTFAETIGQTKFDRLVKDGAIEMWLTYTGFPDPNVEDWRKSPKALSVREMRPASEKDLAIGDHVIFWNHLGYDGLNEKFHGAWRLENAVLVDVNAQGNDLFQGHGTAERTHDQMRKELADAYNPLANAALNIARDVKDDLLPMSVLTSRFPNVQPKGDEWVIVDPGVGGDSVRRGNKYKLRTVTDWVNDPDMPGLRDPHDRGKMFPVKRPLESAAQAPPKV</sequence>
<gene>
    <name evidence="3" type="ORF">OHM77_08785</name>
</gene>